<gene>
    <name evidence="1" type="ORF">MPNT_50118</name>
</gene>
<dbReference type="EMBL" id="CAJNOB010000045">
    <property type="protein sequence ID" value="CAF0702568.1"/>
    <property type="molecule type" value="Genomic_DNA"/>
</dbReference>
<name>A0A8J2BLD8_9BACT</name>
<evidence type="ECO:0000313" key="1">
    <source>
        <dbReference type="EMBL" id="CAF0702568.1"/>
    </source>
</evidence>
<dbReference type="InterPro" id="IPR051828">
    <property type="entry name" value="HAD-like_hydrolase_domain"/>
</dbReference>
<dbReference type="Proteomes" id="UP000663859">
    <property type="component" value="Unassembled WGS sequence"/>
</dbReference>
<organism evidence="1 2">
    <name type="scientific">Candidatus Methylacidithermus pantelleriae</name>
    <dbReference type="NCBI Taxonomy" id="2744239"/>
    <lineage>
        <taxon>Bacteria</taxon>
        <taxon>Pseudomonadati</taxon>
        <taxon>Verrucomicrobiota</taxon>
        <taxon>Methylacidiphilae</taxon>
        <taxon>Methylacidiphilales</taxon>
        <taxon>Methylacidiphilaceae</taxon>
        <taxon>Candidatus Methylacidithermus</taxon>
    </lineage>
</organism>
<dbReference type="InterPro" id="IPR023214">
    <property type="entry name" value="HAD_sf"/>
</dbReference>
<evidence type="ECO:0000313" key="2">
    <source>
        <dbReference type="Proteomes" id="UP000663859"/>
    </source>
</evidence>
<sequence>MENVMPLKLKGIFFDAVGTLIRPARPIGHTYARVAHHYGVYLEPKQVEKAFQEVFARMQWRPSASVPQDGEDRTWWREVVFGVLENFSVGPAFPFESYFAELYELFARPDQWRVFPEVPEVLSLLREIYPLWVLSNWDDRLAPVLEGLGLLRVFSHVWVSSRLGAAKPDPEFYRRALKKVHCEPHEVMLVGDDPHGDVEVPKGLGWQTFWIRRPERDLWDLVDFLRTACQEQGI</sequence>
<dbReference type="AlphaFoldDB" id="A0A8J2BLD8"/>
<dbReference type="PANTHER" id="PTHR46191:SF2">
    <property type="entry name" value="HALOACID DEHALOGENASE-LIKE HYDROLASE DOMAIN-CONTAINING PROTEIN 3"/>
    <property type="match status" value="1"/>
</dbReference>
<dbReference type="SFLD" id="SFLDS00003">
    <property type="entry name" value="Haloacid_Dehalogenase"/>
    <property type="match status" value="1"/>
</dbReference>
<dbReference type="InterPro" id="IPR011949">
    <property type="entry name" value="HAD-SF_hydro_IA_REG-2-like"/>
</dbReference>
<dbReference type="SUPFAM" id="SSF56784">
    <property type="entry name" value="HAD-like"/>
    <property type="match status" value="1"/>
</dbReference>
<dbReference type="InterPro" id="IPR036412">
    <property type="entry name" value="HAD-like_sf"/>
</dbReference>
<dbReference type="NCBIfam" id="TIGR02252">
    <property type="entry name" value="DREG-2"/>
    <property type="match status" value="1"/>
</dbReference>
<reference evidence="1" key="1">
    <citation type="submission" date="2021-02" db="EMBL/GenBank/DDBJ databases">
        <authorList>
            <person name="Cremers G."/>
            <person name="Picone N."/>
        </authorList>
    </citation>
    <scope>NUCLEOTIDE SEQUENCE</scope>
    <source>
        <strain evidence="1">PQ17</strain>
    </source>
</reference>
<accession>A0A8J2BLD8</accession>
<dbReference type="SFLD" id="SFLDG01129">
    <property type="entry name" value="C1.5:_HAD__Beta-PGM__Phosphata"/>
    <property type="match status" value="1"/>
</dbReference>
<protein>
    <recommendedName>
        <fullName evidence="3">HAD family hydrolase</fullName>
    </recommendedName>
</protein>
<dbReference type="Gene3D" id="3.40.50.1000">
    <property type="entry name" value="HAD superfamily/HAD-like"/>
    <property type="match status" value="1"/>
</dbReference>
<dbReference type="InterPro" id="IPR044924">
    <property type="entry name" value="HAD-SF_hydro_IA_REG-2-like_cap"/>
</dbReference>
<evidence type="ECO:0008006" key="3">
    <source>
        <dbReference type="Google" id="ProtNLM"/>
    </source>
</evidence>
<proteinExistence type="predicted"/>
<dbReference type="InterPro" id="IPR006439">
    <property type="entry name" value="HAD-SF_hydro_IA"/>
</dbReference>
<keyword evidence="2" id="KW-1185">Reference proteome</keyword>
<dbReference type="Gene3D" id="1.10.150.720">
    <property type="entry name" value="Haloacid dehalogenase-like hydrolase"/>
    <property type="match status" value="1"/>
</dbReference>
<dbReference type="PANTHER" id="PTHR46191">
    <property type="match status" value="1"/>
</dbReference>
<comment type="caution">
    <text evidence="1">The sequence shown here is derived from an EMBL/GenBank/DDBJ whole genome shotgun (WGS) entry which is preliminary data.</text>
</comment>
<dbReference type="NCBIfam" id="TIGR01549">
    <property type="entry name" value="HAD-SF-IA-v1"/>
    <property type="match status" value="1"/>
</dbReference>
<dbReference type="Pfam" id="PF00702">
    <property type="entry name" value="Hydrolase"/>
    <property type="match status" value="1"/>
</dbReference>